<keyword evidence="3" id="KW-1185">Reference proteome</keyword>
<dbReference type="RefSeq" id="WP_093105178.1">
    <property type="nucleotide sequence ID" value="NZ_FNOS01000001.1"/>
</dbReference>
<dbReference type="Proteomes" id="UP000198647">
    <property type="component" value="Unassembled WGS sequence"/>
</dbReference>
<dbReference type="InterPro" id="IPR016181">
    <property type="entry name" value="Acyl_CoA_acyltransferase"/>
</dbReference>
<reference evidence="2 3" key="1">
    <citation type="submission" date="2016-10" db="EMBL/GenBank/DDBJ databases">
        <authorList>
            <person name="Varghese N."/>
            <person name="Submissions S."/>
        </authorList>
    </citation>
    <scope>NUCLEOTIDE SEQUENCE [LARGE SCALE GENOMIC DNA]</scope>
    <source>
        <strain evidence="2 3">DSM 20748</strain>
    </source>
</reference>
<dbReference type="InterPro" id="IPR000182">
    <property type="entry name" value="GNAT_dom"/>
</dbReference>
<evidence type="ECO:0000259" key="1">
    <source>
        <dbReference type="PROSITE" id="PS51186"/>
    </source>
</evidence>
<dbReference type="EMBL" id="FNOS01000001">
    <property type="protein sequence ID" value="SDX39825.1"/>
    <property type="molecule type" value="Genomic_DNA"/>
</dbReference>
<sequence length="173" mass="19417">MEIRSARLEDAPGVAKVQVETWKTTYRGIVPEGYLNRMTPENRREKWEKIIEKGMVYVAVNEEEEITGFASGGPSRSPQLHPHEAELYAIYIREDDQGKGLGRKLLTPVVNELMEGGRSSMLVYVLAENESRCFYEALGAKLLDKIKIGIDGKTLNELIYGWDDISGLATPAE</sequence>
<evidence type="ECO:0000313" key="2">
    <source>
        <dbReference type="EMBL" id="SDX39825.1"/>
    </source>
</evidence>
<comment type="caution">
    <text evidence="2">The sequence shown here is derived from an EMBL/GenBank/DDBJ whole genome shotgun (WGS) entry which is preliminary data.</text>
</comment>
<gene>
    <name evidence="2" type="ORF">SAMN04488081_0395</name>
</gene>
<dbReference type="SUPFAM" id="SSF55729">
    <property type="entry name" value="Acyl-CoA N-acyltransferases (Nat)"/>
    <property type="match status" value="1"/>
</dbReference>
<dbReference type="Pfam" id="PF00583">
    <property type="entry name" value="Acetyltransf_1"/>
    <property type="match status" value="1"/>
</dbReference>
<accession>A0A1H3BDD5</accession>
<protein>
    <submittedName>
        <fullName evidence="2">L-amino acid N-acyltransferase YncA</fullName>
    </submittedName>
</protein>
<feature type="domain" description="N-acetyltransferase" evidence="1">
    <location>
        <begin position="1"/>
        <end position="156"/>
    </location>
</feature>
<evidence type="ECO:0000313" key="3">
    <source>
        <dbReference type="Proteomes" id="UP000198647"/>
    </source>
</evidence>
<organism evidence="2 3">
    <name type="scientific">Salimicrobium album</name>
    <dbReference type="NCBI Taxonomy" id="50717"/>
    <lineage>
        <taxon>Bacteria</taxon>
        <taxon>Bacillati</taxon>
        <taxon>Bacillota</taxon>
        <taxon>Bacilli</taxon>
        <taxon>Bacillales</taxon>
        <taxon>Bacillaceae</taxon>
        <taxon>Salimicrobium</taxon>
    </lineage>
</organism>
<dbReference type="Gene3D" id="3.40.630.30">
    <property type="match status" value="1"/>
</dbReference>
<proteinExistence type="predicted"/>
<dbReference type="CDD" id="cd04301">
    <property type="entry name" value="NAT_SF"/>
    <property type="match status" value="1"/>
</dbReference>
<name>A0A1H3BDD5_9BACI</name>
<dbReference type="PROSITE" id="PS51186">
    <property type="entry name" value="GNAT"/>
    <property type="match status" value="1"/>
</dbReference>